<sequence>MSRTAFPTDALDWLTVWHGVRGLAVDAEPHLARRLTDAGHALFALSDDVDRVPRLSGIRNVTPVVGRPEALPMDPFAVEVVLAHQCLHRFDLEQALPQFARVLRPGGCLSASYLIRDDSVPWVRRLAALLRRFDPMAMKGDYGHEALAALDESRYFPEVERRAFRVWRSVSRDDLQNLVRAQPLASHLDEAQLSQLLDQVADLYDGAVRPGESLRLPFQLLCWRAWVSHEELTSPVRLPDSGLAIPL</sequence>
<dbReference type="InterPro" id="IPR013216">
    <property type="entry name" value="Methyltransf_11"/>
</dbReference>
<dbReference type="InterPro" id="IPR029063">
    <property type="entry name" value="SAM-dependent_MTases_sf"/>
</dbReference>
<dbReference type="Proteomes" id="UP000093501">
    <property type="component" value="Unassembled WGS sequence"/>
</dbReference>
<evidence type="ECO:0000313" key="2">
    <source>
        <dbReference type="Proteomes" id="UP000093501"/>
    </source>
</evidence>
<dbReference type="SUPFAM" id="SSF53335">
    <property type="entry name" value="S-adenosyl-L-methionine-dependent methyltransferases"/>
    <property type="match status" value="1"/>
</dbReference>
<gene>
    <name evidence="1" type="ORF">BCR15_12060</name>
</gene>
<dbReference type="AlphaFoldDB" id="A0A1C0ARK2"/>
<protein>
    <submittedName>
        <fullName evidence="1">Uncharacterized protein</fullName>
    </submittedName>
</protein>
<keyword evidence="2" id="KW-1185">Reference proteome</keyword>
<reference evidence="2" key="1">
    <citation type="submission" date="2016-07" db="EMBL/GenBank/DDBJ databases">
        <authorList>
            <person name="Florea S."/>
            <person name="Webb J.S."/>
            <person name="Jaromczyk J."/>
            <person name="Schardl C.L."/>
        </authorList>
    </citation>
    <scope>NUCLEOTIDE SEQUENCE [LARGE SCALE GENOMIC DNA]</scope>
    <source>
        <strain evidence="2">IPBSL-7</strain>
    </source>
</reference>
<dbReference type="Pfam" id="PF08241">
    <property type="entry name" value="Methyltransf_11"/>
    <property type="match status" value="1"/>
</dbReference>
<comment type="caution">
    <text evidence="1">The sequence shown here is derived from an EMBL/GenBank/DDBJ whole genome shotgun (WGS) entry which is preliminary data.</text>
</comment>
<organism evidence="1 2">
    <name type="scientific">Tessaracoccus lapidicaptus</name>
    <dbReference type="NCBI Taxonomy" id="1427523"/>
    <lineage>
        <taxon>Bacteria</taxon>
        <taxon>Bacillati</taxon>
        <taxon>Actinomycetota</taxon>
        <taxon>Actinomycetes</taxon>
        <taxon>Propionibacteriales</taxon>
        <taxon>Propionibacteriaceae</taxon>
        <taxon>Tessaracoccus</taxon>
    </lineage>
</organism>
<evidence type="ECO:0000313" key="1">
    <source>
        <dbReference type="EMBL" id="OCL36997.1"/>
    </source>
</evidence>
<accession>A0A1C0ARK2</accession>
<dbReference type="GO" id="GO:0008757">
    <property type="term" value="F:S-adenosylmethionine-dependent methyltransferase activity"/>
    <property type="evidence" value="ECO:0007669"/>
    <property type="project" value="InterPro"/>
</dbReference>
<proteinExistence type="predicted"/>
<dbReference type="Gene3D" id="3.40.50.150">
    <property type="entry name" value="Vaccinia Virus protein VP39"/>
    <property type="match status" value="1"/>
</dbReference>
<dbReference type="EMBL" id="MBQD01000003">
    <property type="protein sequence ID" value="OCL36997.1"/>
    <property type="molecule type" value="Genomic_DNA"/>
</dbReference>
<dbReference type="RefSeq" id="WP_061620511.1">
    <property type="nucleotide sequence ID" value="NZ_LR214441.1"/>
</dbReference>
<name>A0A1C0ARK2_9ACTN</name>